<evidence type="ECO:0000313" key="3">
    <source>
        <dbReference type="Proteomes" id="UP000238426"/>
    </source>
</evidence>
<accession>A0A2T1N870</accession>
<feature type="signal peptide" evidence="1">
    <location>
        <begin position="1"/>
        <end position="20"/>
    </location>
</feature>
<dbReference type="EMBL" id="PXOQ01000009">
    <property type="protein sequence ID" value="PSG88058.1"/>
    <property type="molecule type" value="Genomic_DNA"/>
</dbReference>
<organism evidence="2 3">
    <name type="scientific">Aurantibacter aestuarii</name>
    <dbReference type="NCBI Taxonomy" id="1266046"/>
    <lineage>
        <taxon>Bacteria</taxon>
        <taxon>Pseudomonadati</taxon>
        <taxon>Bacteroidota</taxon>
        <taxon>Flavobacteriia</taxon>
        <taxon>Flavobacteriales</taxon>
        <taxon>Flavobacteriaceae</taxon>
        <taxon>Aurantibacter</taxon>
    </lineage>
</organism>
<comment type="caution">
    <text evidence="2">The sequence shown here is derived from an EMBL/GenBank/DDBJ whole genome shotgun (WGS) entry which is preliminary data.</text>
</comment>
<proteinExistence type="predicted"/>
<gene>
    <name evidence="2" type="ORF">C7H52_07070</name>
</gene>
<sequence length="226" mass="25835">MKTIVLLLTGLLFGIAPVAAEQKSASQGEDLRSNFYFDQPISFIERGVEFLVFPDGSFDFNTELNTTPGDVYYRRNSATRVSFNTNVTYGAPRVNYIQGNNFSSGVIITHDSEGRVRRIGNVFLNYNYYGQLKRVGSVYLRYNRFGLVSQIGGLRIHYHRNTQQISHTSGFVNRYNRHCGVCSTINCGVNHFSQPYNNGNNPNDDYYYYKKGNKTKKVKKLKRLKS</sequence>
<dbReference type="AlphaFoldDB" id="A0A2T1N870"/>
<keyword evidence="3" id="KW-1185">Reference proteome</keyword>
<keyword evidence="1" id="KW-0732">Signal</keyword>
<dbReference type="RefSeq" id="WP_106463196.1">
    <property type="nucleotide sequence ID" value="NZ_PXOQ01000009.1"/>
</dbReference>
<protein>
    <submittedName>
        <fullName evidence="2">Uncharacterized protein</fullName>
    </submittedName>
</protein>
<reference evidence="2 3" key="1">
    <citation type="submission" date="2018-03" db="EMBL/GenBank/DDBJ databases">
        <title>Mesoflavibacter sp. HG37 and Mesoflavibacter sp. HG96 sp.nov., two marine bacteria isolated from seawater of Western Pacific Ocean.</title>
        <authorList>
            <person name="Cheng H."/>
            <person name="Wu Y.-H."/>
            <person name="Guo L.-L."/>
            <person name="Xu X.-W."/>
        </authorList>
    </citation>
    <scope>NUCLEOTIDE SEQUENCE [LARGE SCALE GENOMIC DNA]</scope>
    <source>
        <strain evidence="2 3">KCTC 32269</strain>
    </source>
</reference>
<dbReference type="Proteomes" id="UP000238426">
    <property type="component" value="Unassembled WGS sequence"/>
</dbReference>
<evidence type="ECO:0000313" key="2">
    <source>
        <dbReference type="EMBL" id="PSG88058.1"/>
    </source>
</evidence>
<feature type="chain" id="PRO_5015529328" evidence="1">
    <location>
        <begin position="21"/>
        <end position="226"/>
    </location>
</feature>
<name>A0A2T1N870_9FLAO</name>
<dbReference type="OrthoDB" id="750023at2"/>
<evidence type="ECO:0000256" key="1">
    <source>
        <dbReference type="SAM" id="SignalP"/>
    </source>
</evidence>